<dbReference type="SUPFAM" id="SSF52151">
    <property type="entry name" value="FabD/lysophospholipase-like"/>
    <property type="match status" value="1"/>
</dbReference>
<evidence type="ECO:0000256" key="3">
    <source>
        <dbReference type="ARBA" id="ARBA00023098"/>
    </source>
</evidence>
<evidence type="ECO:0000256" key="2">
    <source>
        <dbReference type="ARBA" id="ARBA00022963"/>
    </source>
</evidence>
<dbReference type="Gene3D" id="3.40.1090.10">
    <property type="entry name" value="Cytosolic phospholipase A2 catalytic domain"/>
    <property type="match status" value="1"/>
</dbReference>
<keyword evidence="2 4" id="KW-0442">Lipid degradation</keyword>
<dbReference type="Proteomes" id="UP001156627">
    <property type="component" value="Unassembled WGS sequence"/>
</dbReference>
<comment type="caution">
    <text evidence="6">The sequence shown here is derived from an EMBL/GenBank/DDBJ whole genome shotgun (WGS) entry which is preliminary data.</text>
</comment>
<evidence type="ECO:0000256" key="4">
    <source>
        <dbReference type="PROSITE-ProRule" id="PRU01161"/>
    </source>
</evidence>
<feature type="short sequence motif" description="GXSXG" evidence="4">
    <location>
        <begin position="66"/>
        <end position="70"/>
    </location>
</feature>
<protein>
    <recommendedName>
        <fullName evidence="5">PNPLA domain-containing protein</fullName>
    </recommendedName>
</protein>
<proteinExistence type="predicted"/>
<dbReference type="Pfam" id="PF01734">
    <property type="entry name" value="Patatin"/>
    <property type="match status" value="1"/>
</dbReference>
<dbReference type="PROSITE" id="PS51635">
    <property type="entry name" value="PNPLA"/>
    <property type="match status" value="1"/>
</dbReference>
<dbReference type="PANTHER" id="PTHR24185">
    <property type="entry name" value="CALCIUM-INDEPENDENT PHOSPHOLIPASE A2-GAMMA"/>
    <property type="match status" value="1"/>
</dbReference>
<name>A0ABQ5X7Z7_9GAMM</name>
<evidence type="ECO:0000256" key="1">
    <source>
        <dbReference type="ARBA" id="ARBA00022801"/>
    </source>
</evidence>
<gene>
    <name evidence="6" type="ORF">GCM10007898_12750</name>
</gene>
<keyword evidence="1 4" id="KW-0378">Hydrolase</keyword>
<accession>A0ABQ5X7Z7</accession>
<reference evidence="7" key="1">
    <citation type="journal article" date="2019" name="Int. J. Syst. Evol. Microbiol.">
        <title>The Global Catalogue of Microorganisms (GCM) 10K type strain sequencing project: providing services to taxonomists for standard genome sequencing and annotation.</title>
        <authorList>
            <consortium name="The Broad Institute Genomics Platform"/>
            <consortium name="The Broad Institute Genome Sequencing Center for Infectious Disease"/>
            <person name="Wu L."/>
            <person name="Ma J."/>
        </authorList>
    </citation>
    <scope>NUCLEOTIDE SEQUENCE [LARGE SCALE GENOMIC DNA]</scope>
    <source>
        <strain evidence="7">NBRC 111981</strain>
    </source>
</reference>
<evidence type="ECO:0000313" key="6">
    <source>
        <dbReference type="EMBL" id="GLQ87708.1"/>
    </source>
</evidence>
<organism evidence="6 7">
    <name type="scientific">Dyella flagellata</name>
    <dbReference type="NCBI Taxonomy" id="1867833"/>
    <lineage>
        <taxon>Bacteria</taxon>
        <taxon>Pseudomonadati</taxon>
        <taxon>Pseudomonadota</taxon>
        <taxon>Gammaproteobacteria</taxon>
        <taxon>Lysobacterales</taxon>
        <taxon>Rhodanobacteraceae</taxon>
        <taxon>Dyella</taxon>
    </lineage>
</organism>
<keyword evidence="7" id="KW-1185">Reference proteome</keyword>
<keyword evidence="3 4" id="KW-0443">Lipid metabolism</keyword>
<feature type="active site" description="Proton acceptor" evidence="4">
    <location>
        <position position="196"/>
    </location>
</feature>
<dbReference type="InterPro" id="IPR016035">
    <property type="entry name" value="Acyl_Trfase/lysoPLipase"/>
</dbReference>
<dbReference type="PANTHER" id="PTHR24185:SF1">
    <property type="entry name" value="CALCIUM-INDEPENDENT PHOSPHOLIPASE A2-GAMMA"/>
    <property type="match status" value="1"/>
</dbReference>
<feature type="short sequence motif" description="DGA/G" evidence="4">
    <location>
        <begin position="196"/>
        <end position="198"/>
    </location>
</feature>
<evidence type="ECO:0000259" key="5">
    <source>
        <dbReference type="PROSITE" id="PS51635"/>
    </source>
</evidence>
<sequence>MPMNELSKEGGAGNQSPQSAVKVGGPFQILALSGGGYRGLFCARILADLEQFTGQPTATYFDLIAGTSIGGILALAVAVGVPAETMVRLFETHGEEIFKARINFMNFWRSTYTQERLAELLQSDDVFGQKTLGSCARPVIIPAINYSTGRPVLFKTPHHEDFFRDQNHRLVDVALATSAAPMYFPRHSFNNSQYVDGGLFANAPGMLALHEAHHFLDIGYEQARLVAIGTMSSRFTVNPAKNRQGGMLDWGGILPAATPKKLFGLAISAQEALVHHQLEHLLEEGNYFHLDDVLTDERARAVALDKADKSAREVLLGSADECSKRFLGNEKFREVFNHRATSRIRNVAGNAPTMRSEVQC</sequence>
<feature type="domain" description="PNPLA" evidence="5">
    <location>
        <begin position="30"/>
        <end position="209"/>
    </location>
</feature>
<dbReference type="NCBIfam" id="NF041079">
    <property type="entry name" value="CBASS_lipase"/>
    <property type="match status" value="1"/>
</dbReference>
<dbReference type="EMBL" id="BSOA01000010">
    <property type="protein sequence ID" value="GLQ87708.1"/>
    <property type="molecule type" value="Genomic_DNA"/>
</dbReference>
<evidence type="ECO:0000313" key="7">
    <source>
        <dbReference type="Proteomes" id="UP001156627"/>
    </source>
</evidence>
<dbReference type="CDD" id="cd07199">
    <property type="entry name" value="Pat17_PNPLA8_PNPLA9_like"/>
    <property type="match status" value="1"/>
</dbReference>
<feature type="active site" description="Nucleophile" evidence="4">
    <location>
        <position position="68"/>
    </location>
</feature>
<feature type="short sequence motif" description="GXGXXG" evidence="4">
    <location>
        <begin position="34"/>
        <end position="39"/>
    </location>
</feature>
<dbReference type="InterPro" id="IPR002641">
    <property type="entry name" value="PNPLA_dom"/>
</dbReference>